<evidence type="ECO:0000256" key="4">
    <source>
        <dbReference type="ARBA" id="ARBA00022839"/>
    </source>
</evidence>
<dbReference type="NCBIfam" id="TIGR00237">
    <property type="entry name" value="xseA"/>
    <property type="match status" value="1"/>
</dbReference>
<keyword evidence="2 5" id="KW-0540">Nuclease</keyword>
<dbReference type="Pfam" id="PF02601">
    <property type="entry name" value="Exonuc_VII_L"/>
    <property type="match status" value="1"/>
</dbReference>
<comment type="subcellular location">
    <subcellularLocation>
        <location evidence="5 6">Cytoplasm</location>
    </subcellularLocation>
</comment>
<evidence type="ECO:0000313" key="10">
    <source>
        <dbReference type="EMBL" id="PPQ34370.1"/>
    </source>
</evidence>
<dbReference type="HAMAP" id="MF_00378">
    <property type="entry name" value="Exonuc_7_L"/>
    <property type="match status" value="1"/>
</dbReference>
<feature type="domain" description="OB-fold nucleic acid binding" evidence="9">
    <location>
        <begin position="15"/>
        <end position="108"/>
    </location>
</feature>
<evidence type="ECO:0000256" key="3">
    <source>
        <dbReference type="ARBA" id="ARBA00022801"/>
    </source>
</evidence>
<evidence type="ECO:0000256" key="7">
    <source>
        <dbReference type="SAM" id="MobiDB-lite"/>
    </source>
</evidence>
<evidence type="ECO:0000256" key="5">
    <source>
        <dbReference type="HAMAP-Rule" id="MF_00378"/>
    </source>
</evidence>
<name>A0A2S6NI98_RHOGL</name>
<dbReference type="InterPro" id="IPR020579">
    <property type="entry name" value="Exonuc_VII_lsu_C"/>
</dbReference>
<protein>
    <recommendedName>
        <fullName evidence="5">Exodeoxyribonuclease 7 large subunit</fullName>
        <ecNumber evidence="5">3.1.11.6</ecNumber>
    </recommendedName>
    <alternativeName>
        <fullName evidence="5">Exodeoxyribonuclease VII large subunit</fullName>
        <shortName evidence="5">Exonuclease VII large subunit</shortName>
    </alternativeName>
</protein>
<dbReference type="OrthoDB" id="9802795at2"/>
<comment type="subunit">
    <text evidence="5">Heterooligomer composed of large and small subunits.</text>
</comment>
<dbReference type="GO" id="GO:0005737">
    <property type="term" value="C:cytoplasm"/>
    <property type="evidence" value="ECO:0007669"/>
    <property type="project" value="UniProtKB-SubCell"/>
</dbReference>
<keyword evidence="11" id="KW-1185">Reference proteome</keyword>
<dbReference type="PANTHER" id="PTHR30008">
    <property type="entry name" value="EXODEOXYRIBONUCLEASE 7 LARGE SUBUNIT"/>
    <property type="match status" value="1"/>
</dbReference>
<evidence type="ECO:0000256" key="1">
    <source>
        <dbReference type="ARBA" id="ARBA00022490"/>
    </source>
</evidence>
<dbReference type="CDD" id="cd04489">
    <property type="entry name" value="ExoVII_LU_OBF"/>
    <property type="match status" value="1"/>
</dbReference>
<dbReference type="PANTHER" id="PTHR30008:SF0">
    <property type="entry name" value="EXODEOXYRIBONUCLEASE 7 LARGE SUBUNIT"/>
    <property type="match status" value="1"/>
</dbReference>
<evidence type="ECO:0000256" key="2">
    <source>
        <dbReference type="ARBA" id="ARBA00022722"/>
    </source>
</evidence>
<feature type="region of interest" description="Disordered" evidence="7">
    <location>
        <begin position="492"/>
        <end position="529"/>
    </location>
</feature>
<dbReference type="EMBL" id="NHRY01000114">
    <property type="protein sequence ID" value="PPQ34370.1"/>
    <property type="molecule type" value="Genomic_DNA"/>
</dbReference>
<dbReference type="GO" id="GO:0003676">
    <property type="term" value="F:nucleic acid binding"/>
    <property type="evidence" value="ECO:0007669"/>
    <property type="project" value="InterPro"/>
</dbReference>
<dbReference type="Pfam" id="PF13742">
    <property type="entry name" value="tRNA_anti_2"/>
    <property type="match status" value="1"/>
</dbReference>
<sequence>MDDPRPAPVSNMPEYTVSEISGAVKRTLETAFGRIRVRGELTEVKRYPSGHVYLSLKDEGAKISGIVWKSAVPRLGMTPENGVEVIATGRISTYGERSSYQLIIERMEYAGAGALLARIEMIRQRLAAEGLFDPERKRTLPVLPRVIGVATSERGAVIQDIRTTIARRFPRHILVWPVPVQGVGAAEQIAAAIAGFDAMPADGDPPRPDVLIIARGGGSLEDLMAFNEEIVLRAAAACRIPLISAVGHETDTTLIDYVSDRRAPTPTAAAEMAIPTRADLVADMAQKASRLIGAVSRLAQECRLRLTRAERGIPDLPTLLGTARQRLDDRTERAMLALPALVERRRAVLTAVERRLPDPRTLTAAAREALRDRGLRLELGAPGLVAARRSGLALLSQRLTGAAHRAVTVLRGRTDRVTGRLTGAPLRASLREARAHLAGLGPRLDAASPLAILQRGYVLVTDPAGQPVTTAASVRPQARLRLHFGDGEVEAVAQGNGTGRSRAKGGQDAAKPEGAGKPRAAVAQERLDL</sequence>
<comment type="similarity">
    <text evidence="5 6">Belongs to the XseA family.</text>
</comment>
<evidence type="ECO:0000259" key="8">
    <source>
        <dbReference type="Pfam" id="PF02601"/>
    </source>
</evidence>
<keyword evidence="1 5" id="KW-0963">Cytoplasm</keyword>
<keyword evidence="4 5" id="KW-0269">Exonuclease</keyword>
<evidence type="ECO:0000313" key="11">
    <source>
        <dbReference type="Proteomes" id="UP000239724"/>
    </source>
</evidence>
<reference evidence="10 11" key="1">
    <citation type="journal article" date="2018" name="Arch. Microbiol.">
        <title>New insights into the metabolic potential of the phototrophic purple bacterium Rhodopila globiformis DSM 161(T) from its draft genome sequence and evidence for a vanadium-dependent nitrogenase.</title>
        <authorList>
            <person name="Imhoff J.F."/>
            <person name="Rahn T."/>
            <person name="Kunzel S."/>
            <person name="Neulinger S.C."/>
        </authorList>
    </citation>
    <scope>NUCLEOTIDE SEQUENCE [LARGE SCALE GENOMIC DNA]</scope>
    <source>
        <strain evidence="10 11">DSM 161</strain>
    </source>
</reference>
<dbReference type="RefSeq" id="WP_104518977.1">
    <property type="nucleotide sequence ID" value="NZ_NHRY01000114.1"/>
</dbReference>
<dbReference type="EC" id="3.1.11.6" evidence="5"/>
<dbReference type="InterPro" id="IPR003753">
    <property type="entry name" value="Exonuc_VII_L"/>
</dbReference>
<organism evidence="10 11">
    <name type="scientific">Rhodopila globiformis</name>
    <name type="common">Rhodopseudomonas globiformis</name>
    <dbReference type="NCBI Taxonomy" id="1071"/>
    <lineage>
        <taxon>Bacteria</taxon>
        <taxon>Pseudomonadati</taxon>
        <taxon>Pseudomonadota</taxon>
        <taxon>Alphaproteobacteria</taxon>
        <taxon>Acetobacterales</taxon>
        <taxon>Acetobacteraceae</taxon>
        <taxon>Rhodopila</taxon>
    </lineage>
</organism>
<dbReference type="Proteomes" id="UP000239724">
    <property type="component" value="Unassembled WGS sequence"/>
</dbReference>
<keyword evidence="3 5" id="KW-0378">Hydrolase</keyword>
<dbReference type="GO" id="GO:0008855">
    <property type="term" value="F:exodeoxyribonuclease VII activity"/>
    <property type="evidence" value="ECO:0007669"/>
    <property type="project" value="UniProtKB-UniRule"/>
</dbReference>
<proteinExistence type="inferred from homology"/>
<dbReference type="GO" id="GO:0009318">
    <property type="term" value="C:exodeoxyribonuclease VII complex"/>
    <property type="evidence" value="ECO:0007669"/>
    <property type="project" value="UniProtKB-UniRule"/>
</dbReference>
<evidence type="ECO:0000259" key="9">
    <source>
        <dbReference type="Pfam" id="PF13742"/>
    </source>
</evidence>
<comment type="function">
    <text evidence="5">Bidirectionally degrades single-stranded DNA into large acid-insoluble oligonucleotides, which are then degraded further into small acid-soluble oligonucleotides.</text>
</comment>
<feature type="domain" description="Exonuclease VII large subunit C-terminal" evidence="8">
    <location>
        <begin position="131"/>
        <end position="491"/>
    </location>
</feature>
<gene>
    <name evidence="5" type="primary">xseA</name>
    <name evidence="10" type="ORF">CCS01_11425</name>
</gene>
<dbReference type="InterPro" id="IPR025824">
    <property type="entry name" value="OB-fold_nuc-bd_dom"/>
</dbReference>
<evidence type="ECO:0000256" key="6">
    <source>
        <dbReference type="RuleBase" id="RU004355"/>
    </source>
</evidence>
<dbReference type="GO" id="GO:0006308">
    <property type="term" value="P:DNA catabolic process"/>
    <property type="evidence" value="ECO:0007669"/>
    <property type="project" value="UniProtKB-UniRule"/>
</dbReference>
<comment type="caution">
    <text evidence="10">The sequence shown here is derived from an EMBL/GenBank/DDBJ whole genome shotgun (WGS) entry which is preliminary data.</text>
</comment>
<dbReference type="AlphaFoldDB" id="A0A2S6NI98"/>
<accession>A0A2S6NI98</accession>
<comment type="catalytic activity">
    <reaction evidence="5 6">
        <text>Exonucleolytic cleavage in either 5'- to 3'- or 3'- to 5'-direction to yield nucleoside 5'-phosphates.</text>
        <dbReference type="EC" id="3.1.11.6"/>
    </reaction>
</comment>